<evidence type="ECO:0000313" key="2">
    <source>
        <dbReference type="Proteomes" id="UP000194127"/>
    </source>
</evidence>
<dbReference type="Proteomes" id="UP000194127">
    <property type="component" value="Unassembled WGS sequence"/>
</dbReference>
<dbReference type="EMBL" id="KZ110605">
    <property type="protein sequence ID" value="OSX58294.1"/>
    <property type="molecule type" value="Genomic_DNA"/>
</dbReference>
<name>A0A1X6MPF2_9APHY</name>
<proteinExistence type="predicted"/>
<dbReference type="GeneID" id="36324720"/>
<sequence>MYKYKSRVSTIDRATSLEVSLIGWVNTVAHVQIKKATAAKQGSGMKGVSDDTVVEEEAEAVVTDELGARELVSLAEDEDEKELEMVDVDSTRFDVGLSTLEGTGSAEVSLAMGDERLPDIDVRLLTSPRSDVQ</sequence>
<dbReference type="RefSeq" id="XP_024335088.1">
    <property type="nucleotide sequence ID" value="XM_024479770.1"/>
</dbReference>
<accession>A0A1X6MPF2</accession>
<dbReference type="AlphaFoldDB" id="A0A1X6MPF2"/>
<gene>
    <name evidence="1" type="ORF">POSPLADRAFT_1049518</name>
</gene>
<evidence type="ECO:0000313" key="1">
    <source>
        <dbReference type="EMBL" id="OSX58294.1"/>
    </source>
</evidence>
<reference evidence="1 2" key="1">
    <citation type="submission" date="2017-04" db="EMBL/GenBank/DDBJ databases">
        <title>Genome Sequence of the Model Brown-Rot Fungus Postia placenta SB12.</title>
        <authorList>
            <consortium name="DOE Joint Genome Institute"/>
            <person name="Gaskell J."/>
            <person name="Kersten P."/>
            <person name="Larrondo L.F."/>
            <person name="Canessa P."/>
            <person name="Martinez D."/>
            <person name="Hibbett D."/>
            <person name="Schmoll M."/>
            <person name="Kubicek C.P."/>
            <person name="Martinez A.T."/>
            <person name="Yadav J."/>
            <person name="Master E."/>
            <person name="Magnuson J.K."/>
            <person name="James T."/>
            <person name="Yaver D."/>
            <person name="Berka R."/>
            <person name="Labutti K."/>
            <person name="Lipzen A."/>
            <person name="Aerts A."/>
            <person name="Barry K."/>
            <person name="Henrissat B."/>
            <person name="Blanchette R."/>
            <person name="Grigoriev I."/>
            <person name="Cullen D."/>
        </authorList>
    </citation>
    <scope>NUCLEOTIDE SEQUENCE [LARGE SCALE GENOMIC DNA]</scope>
    <source>
        <strain evidence="1 2">MAD-698-R-SB12</strain>
    </source>
</reference>
<dbReference type="OrthoDB" id="10301173at2759"/>
<protein>
    <submittedName>
        <fullName evidence="1">Uncharacterized protein</fullName>
    </submittedName>
</protein>
<keyword evidence="2" id="KW-1185">Reference proteome</keyword>
<organism evidence="1 2">
    <name type="scientific">Postia placenta MAD-698-R-SB12</name>
    <dbReference type="NCBI Taxonomy" id="670580"/>
    <lineage>
        <taxon>Eukaryota</taxon>
        <taxon>Fungi</taxon>
        <taxon>Dikarya</taxon>
        <taxon>Basidiomycota</taxon>
        <taxon>Agaricomycotina</taxon>
        <taxon>Agaricomycetes</taxon>
        <taxon>Polyporales</taxon>
        <taxon>Adustoporiaceae</taxon>
        <taxon>Rhodonia</taxon>
    </lineage>
</organism>